<protein>
    <submittedName>
        <fullName evidence="1">Uncharacterized protein</fullName>
    </submittedName>
</protein>
<dbReference type="InParanoid" id="D3B0N4"/>
<dbReference type="EMBL" id="ADBJ01000008">
    <property type="protein sequence ID" value="EFA84858.1"/>
    <property type="molecule type" value="Genomic_DNA"/>
</dbReference>
<accession>D3B0N4</accession>
<keyword evidence="2" id="KW-1185">Reference proteome</keyword>
<dbReference type="RefSeq" id="XP_020436969.1">
    <property type="nucleotide sequence ID" value="XM_020572852.1"/>
</dbReference>
<evidence type="ECO:0000313" key="2">
    <source>
        <dbReference type="Proteomes" id="UP000001396"/>
    </source>
</evidence>
<organism evidence="1 2">
    <name type="scientific">Heterostelium pallidum (strain ATCC 26659 / Pp 5 / PN500)</name>
    <name type="common">Cellular slime mold</name>
    <name type="synonym">Polysphondylium pallidum</name>
    <dbReference type="NCBI Taxonomy" id="670386"/>
    <lineage>
        <taxon>Eukaryota</taxon>
        <taxon>Amoebozoa</taxon>
        <taxon>Evosea</taxon>
        <taxon>Eumycetozoa</taxon>
        <taxon>Dictyostelia</taxon>
        <taxon>Acytosteliales</taxon>
        <taxon>Acytosteliaceae</taxon>
        <taxon>Heterostelium</taxon>
    </lineage>
</organism>
<reference evidence="1 2" key="1">
    <citation type="journal article" date="2011" name="Genome Res.">
        <title>Phylogeny-wide analysis of social amoeba genomes highlights ancient origins for complex intercellular communication.</title>
        <authorList>
            <person name="Heidel A.J."/>
            <person name="Lawal H.M."/>
            <person name="Felder M."/>
            <person name="Schilde C."/>
            <person name="Helps N.R."/>
            <person name="Tunggal B."/>
            <person name="Rivero F."/>
            <person name="John U."/>
            <person name="Schleicher M."/>
            <person name="Eichinger L."/>
            <person name="Platzer M."/>
            <person name="Noegel A.A."/>
            <person name="Schaap P."/>
            <person name="Gloeckner G."/>
        </authorList>
    </citation>
    <scope>NUCLEOTIDE SEQUENCE [LARGE SCALE GENOMIC DNA]</scope>
    <source>
        <strain evidence="2">ATCC 26659 / Pp 5 / PN500</strain>
    </source>
</reference>
<name>D3B0N4_HETP5</name>
<comment type="caution">
    <text evidence="1">The sequence shown here is derived from an EMBL/GenBank/DDBJ whole genome shotgun (WGS) entry which is preliminary data.</text>
</comment>
<sequence>MYFSSLVVAIEKIFYKDLNSDDSFTPTAKHLQLLELILSQHFGIKWENKHLNKIEGVPDSLQYLIDIYHLKIDVIDSHPGVTRIKKVTTVYLENLSLSFLRLATIGYNRNNQRVSSSKKNIVGAGRYDGLGISYLLKTFNIIPSMKTNKYALSKSLFRRDLFEFGNLVTPERHLKLSSNIEIFKSSLPSLQSLQYIQSINSDFTNIAFQSVDQWTKLETLQFYLVHCSKTIGNTYYRFLIRAMLDAVACGRLDLVRCLDHVQPVVIAKHSASGDSDSIQPLQCSRVYHHSKD</sequence>
<evidence type="ECO:0000313" key="1">
    <source>
        <dbReference type="EMBL" id="EFA84858.1"/>
    </source>
</evidence>
<dbReference type="Proteomes" id="UP000001396">
    <property type="component" value="Unassembled WGS sequence"/>
</dbReference>
<dbReference type="GeneID" id="31357378"/>
<dbReference type="AlphaFoldDB" id="D3B0N4"/>
<gene>
    <name evidence="1" type="ORF">PPL_01851</name>
</gene>
<proteinExistence type="predicted"/>